<sequence>MRQSLIASCIVMVGLGAPQAALAESHRLQPDFTFRRVGVPQSGGGARINVQIDPAVQAARLAPAAPPAAETGEILAAMPAAPAEVTWFWQTISPLLSESGPGRLNQSLRALDAAPAGAEFRGPALQGLADIARTHGRDILRETVGTRVSPALVLAVIAVESGGRVDAVSGAGAEGLMQLMPPTAARFNVTDSMDPVQNIRGGVAYLDWLMGTFDADPVIVLAGYNAGEGSVRTHAGVPPFAETRAYVPKVLAAWNIARGLCVTPPELVTDGCVFAVDGVAR</sequence>
<keyword evidence="6" id="KW-1185">Reference proteome</keyword>
<protein>
    <submittedName>
        <fullName evidence="5">Soluble lytic murein transglycosylase</fullName>
        <ecNumber evidence="5">4.2.2.-</ecNumber>
    </submittedName>
</protein>
<evidence type="ECO:0000256" key="1">
    <source>
        <dbReference type="ARBA" id="ARBA00007734"/>
    </source>
</evidence>
<accession>A0A1Y5SY55</accession>
<comment type="similarity">
    <text evidence="1">Belongs to the transglycosylase Slt family.</text>
</comment>
<dbReference type="RefSeq" id="WP_085879053.1">
    <property type="nucleotide sequence ID" value="NZ_FWFZ01000009.1"/>
</dbReference>
<dbReference type="Pfam" id="PF01464">
    <property type="entry name" value="SLT"/>
    <property type="match status" value="1"/>
</dbReference>
<dbReference type="EMBL" id="FWFZ01000009">
    <property type="protein sequence ID" value="SLN50625.1"/>
    <property type="molecule type" value="Genomic_DNA"/>
</dbReference>
<evidence type="ECO:0000256" key="3">
    <source>
        <dbReference type="SAM" id="SignalP"/>
    </source>
</evidence>
<name>A0A1Y5SY55_9RHOB</name>
<dbReference type="Proteomes" id="UP000193900">
    <property type="component" value="Unassembled WGS sequence"/>
</dbReference>
<dbReference type="GO" id="GO:0016829">
    <property type="term" value="F:lyase activity"/>
    <property type="evidence" value="ECO:0007669"/>
    <property type="project" value="UniProtKB-KW"/>
</dbReference>
<dbReference type="PANTHER" id="PTHR37423:SF2">
    <property type="entry name" value="MEMBRANE-BOUND LYTIC MUREIN TRANSGLYCOSYLASE C"/>
    <property type="match status" value="1"/>
</dbReference>
<dbReference type="InterPro" id="IPR023346">
    <property type="entry name" value="Lysozyme-like_dom_sf"/>
</dbReference>
<organism evidence="5 6">
    <name type="scientific">Roseisalinus antarcticus</name>
    <dbReference type="NCBI Taxonomy" id="254357"/>
    <lineage>
        <taxon>Bacteria</taxon>
        <taxon>Pseudomonadati</taxon>
        <taxon>Pseudomonadota</taxon>
        <taxon>Alphaproteobacteria</taxon>
        <taxon>Rhodobacterales</taxon>
        <taxon>Roseobacteraceae</taxon>
        <taxon>Roseisalinus</taxon>
    </lineage>
</organism>
<evidence type="ECO:0000313" key="6">
    <source>
        <dbReference type="Proteomes" id="UP000193900"/>
    </source>
</evidence>
<comment type="similarity">
    <text evidence="2">Belongs to the virb1 family.</text>
</comment>
<reference evidence="5 6" key="1">
    <citation type="submission" date="2017-03" db="EMBL/GenBank/DDBJ databases">
        <authorList>
            <person name="Afonso C.L."/>
            <person name="Miller P.J."/>
            <person name="Scott M.A."/>
            <person name="Spackman E."/>
            <person name="Goraichik I."/>
            <person name="Dimitrov K.M."/>
            <person name="Suarez D.L."/>
            <person name="Swayne D.E."/>
        </authorList>
    </citation>
    <scope>NUCLEOTIDE SEQUENCE [LARGE SCALE GENOMIC DNA]</scope>
    <source>
        <strain evidence="5 6">CECT 7023</strain>
    </source>
</reference>
<dbReference type="AlphaFoldDB" id="A0A1Y5SY55"/>
<proteinExistence type="inferred from homology"/>
<dbReference type="CDD" id="cd00254">
    <property type="entry name" value="LT-like"/>
    <property type="match status" value="1"/>
</dbReference>
<feature type="chain" id="PRO_5012509127" evidence="3">
    <location>
        <begin position="24"/>
        <end position="281"/>
    </location>
</feature>
<dbReference type="SUPFAM" id="SSF53955">
    <property type="entry name" value="Lysozyme-like"/>
    <property type="match status" value="1"/>
</dbReference>
<dbReference type="PANTHER" id="PTHR37423">
    <property type="entry name" value="SOLUBLE LYTIC MUREIN TRANSGLYCOSYLASE-RELATED"/>
    <property type="match status" value="1"/>
</dbReference>
<dbReference type="InterPro" id="IPR008258">
    <property type="entry name" value="Transglycosylase_SLT_dom_1"/>
</dbReference>
<dbReference type="EC" id="4.2.2.-" evidence="5"/>
<evidence type="ECO:0000313" key="5">
    <source>
        <dbReference type="EMBL" id="SLN50625.1"/>
    </source>
</evidence>
<gene>
    <name evidence="5" type="primary">slt_2</name>
    <name evidence="5" type="ORF">ROA7023_02195</name>
</gene>
<evidence type="ECO:0000256" key="2">
    <source>
        <dbReference type="ARBA" id="ARBA00009387"/>
    </source>
</evidence>
<evidence type="ECO:0000259" key="4">
    <source>
        <dbReference type="Pfam" id="PF01464"/>
    </source>
</evidence>
<keyword evidence="5" id="KW-0456">Lyase</keyword>
<dbReference type="Gene3D" id="1.10.530.10">
    <property type="match status" value="1"/>
</dbReference>
<feature type="domain" description="Transglycosylase SLT" evidence="4">
    <location>
        <begin position="146"/>
        <end position="235"/>
    </location>
</feature>
<feature type="signal peptide" evidence="3">
    <location>
        <begin position="1"/>
        <end position="23"/>
    </location>
</feature>
<keyword evidence="3" id="KW-0732">Signal</keyword>